<dbReference type="KEGG" id="snn:EWH46_19975"/>
<name>A0A5C1Q896_9BURK</name>
<geneLocation type="plasmid" evidence="2">
    <name>psna507_unt10</name>
</geneLocation>
<dbReference type="Gene3D" id="2.40.50.100">
    <property type="match status" value="1"/>
</dbReference>
<dbReference type="EMBL" id="CP035710">
    <property type="protein sequence ID" value="QEN03116.1"/>
    <property type="molecule type" value="Genomic_DNA"/>
</dbReference>
<gene>
    <name evidence="1" type="ORF">EWH46_19975</name>
</gene>
<protein>
    <submittedName>
        <fullName evidence="1">HlyD family secretion protein</fullName>
    </submittedName>
</protein>
<organism evidence="1 2">
    <name type="scientific">Sphaerotilus sulfidivorans</name>
    <dbReference type="NCBI Taxonomy" id="639200"/>
    <lineage>
        <taxon>Bacteria</taxon>
        <taxon>Pseudomonadati</taxon>
        <taxon>Pseudomonadota</taxon>
        <taxon>Betaproteobacteria</taxon>
        <taxon>Burkholderiales</taxon>
        <taxon>Sphaerotilaceae</taxon>
        <taxon>Sphaerotilus</taxon>
    </lineage>
</organism>
<proteinExistence type="predicted"/>
<dbReference type="Proteomes" id="UP000323522">
    <property type="component" value="Plasmid pSna507_unt10"/>
</dbReference>
<evidence type="ECO:0000313" key="2">
    <source>
        <dbReference type="Proteomes" id="UP000323522"/>
    </source>
</evidence>
<sequence>MRTAKVRSLSVRPIRSSDLSFPASGVISFQSPRARLGARLKAHGSIEIRDELDSLSTGDSNFGRVAADAVHVDKVLAPRALFILKNERSQAELDQAIAVHHSEYLERFGSAGAISATLRAENAARITTTELLKKKIEERHVALQDSYAKSATDVVNATMSTSRHEGDKAPVTRTYSAPLLLSTAAYSISINGGGMPATMTHSVPVVDVSPKLFRAGGFQPISEELSHNAATGSIGGPLTQVSEVHQRPVVTTNSLAEFVHPRLEEDIESANAISQLDSEQAELSVRKPRLQNLEQILSNEDKSLRAEVKKRQAALIDSYLVCPIDGIVTAIYKDVGEYVQAGEPVLRVEDDTELLIVGFIQCKGIIELGEPVHLDVKNVFESGASLSLAGNIVALRGHESDDDEWDIVIHVKNQQGQQLRQKDGKTRIVRLPINFQFDRLETRISLG</sequence>
<evidence type="ECO:0000313" key="1">
    <source>
        <dbReference type="EMBL" id="QEN03116.1"/>
    </source>
</evidence>
<reference evidence="1 2" key="1">
    <citation type="submission" date="2019-02" db="EMBL/GenBank/DDBJ databases">
        <title>Complete Genome Sequence and Methylome Analysis of Sphaerotilus natans subsp. sulfidivorans D-507.</title>
        <authorList>
            <person name="Fomenkov A."/>
            <person name="Gridneva E."/>
            <person name="Smolyakov D."/>
            <person name="Dubinina G."/>
            <person name="Vincze T."/>
            <person name="Grabovich M."/>
            <person name="Roberts R.J."/>
        </authorList>
    </citation>
    <scope>NUCLEOTIDE SEQUENCE [LARGE SCALE GENOMIC DNA]</scope>
    <source>
        <strain evidence="1 2">D-507</strain>
        <plasmid evidence="2">psna507_unt10</plasmid>
    </source>
</reference>
<dbReference type="OrthoDB" id="9131018at2"/>
<keyword evidence="1" id="KW-0614">Plasmid</keyword>
<accession>A0A5C1Q896</accession>
<dbReference type="AlphaFoldDB" id="A0A5C1Q896"/>